<dbReference type="Pfam" id="PF01568">
    <property type="entry name" value="Molydop_binding"/>
    <property type="match status" value="1"/>
</dbReference>
<evidence type="ECO:0000256" key="3">
    <source>
        <dbReference type="ARBA" id="ARBA00023004"/>
    </source>
</evidence>
<dbReference type="Pfam" id="PF00384">
    <property type="entry name" value="Molybdopterin"/>
    <property type="match status" value="1"/>
</dbReference>
<dbReference type="GO" id="GO:0051536">
    <property type="term" value="F:iron-sulfur cluster binding"/>
    <property type="evidence" value="ECO:0007669"/>
    <property type="project" value="UniProtKB-KW"/>
</dbReference>
<dbReference type="InterPro" id="IPR006656">
    <property type="entry name" value="Mopterin_OxRdtase"/>
</dbReference>
<dbReference type="InParanoid" id="K0YJQ1"/>
<dbReference type="Gene3D" id="3.40.228.10">
    <property type="entry name" value="Dimethylsulfoxide Reductase, domain 2"/>
    <property type="match status" value="1"/>
</dbReference>
<dbReference type="AlphaFoldDB" id="K0YJQ1"/>
<dbReference type="Gene3D" id="2.40.40.20">
    <property type="match status" value="1"/>
</dbReference>
<name>K0YJQ1_9ACTN</name>
<comment type="caution">
    <text evidence="6">The sequence shown here is derived from an EMBL/GenBank/DDBJ whole genome shotgun (WGS) entry which is preliminary data.</text>
</comment>
<dbReference type="InterPro" id="IPR009010">
    <property type="entry name" value="Asp_de-COase-like_dom_sf"/>
</dbReference>
<gene>
    <name evidence="6" type="ORF">HMPREF9451_01156</name>
</gene>
<evidence type="ECO:0000256" key="2">
    <source>
        <dbReference type="ARBA" id="ARBA00022723"/>
    </source>
</evidence>
<dbReference type="InterPro" id="IPR050612">
    <property type="entry name" value="Prok_Mopterin_Oxidored"/>
</dbReference>
<dbReference type="InterPro" id="IPR006657">
    <property type="entry name" value="MoPterin_dinucl-bd_dom"/>
</dbReference>
<sequence length="796" mass="88480">MTAAAGMTAAPFVASAAEEAPKGNVEVKHMWCQMCGVSETYCGTLCTVEDGVFKHVEGNPLAGNNGGRGGRTLCAKGNSAPQLVYDPSRILYPMKLVGEKGSGKFERITWDEALDTIADALKKAAEEYGPETFFILSGQSAEVVDVMGMRFLNHYGSPNWCHNGICWDQRETTKACTIGGASTFPGQIDKTNLLVCWGHNKENTGVNQTRGQNANRLDQRDRGMITIDIRPMLNTLGAHSDIWVPIRPGTDGALALAILHVIIGEDLYDHDFCENWVNGFDKLAEHVKQFTPEWASEITGIPVEQIYQIARMMGTIKPMALMDGNGFGDQTNDGTWTAVSIFLIQAITGNLDVPGGNGAGLKLPAPMFEISDMGWFLPTFHKFDKLEATPEDIEHGWPAGTSKLLCPEFPRDFYKDFCYSLSSCNPRVIEAIDSDHPKKPRVIFSHATNSLSCLRQPKRTAECLAKLDFHFTMDTNWNDTCNYCDIVLPACTQYEASDQLAIVNRLEGTFLGLNHKLIEPLGESRSDYRVYADLAVRMGFGADWWDGDTDGMLRQLLEGSGFTLEELRAPENNKGVFVERPVEERVMIEPEYKRYQELFAKLPNNKVQAYHELFGGKVDNTDEGTLGYLPEYVGAPESLAGTPEIAAEFPLIFSDVHGHRLAEHSHRNNLPWCREIEPYPWVKINPATAASYGIADGDWIKVESPHGWVVLKAKLFEGISPEVLMARRGWWQDCRELELPGYGCFDGGAECNVLYDNNPANWDKFSTASAKQTLVKICKWDEEPAENEIVIENGEL</sequence>
<dbReference type="eggNOG" id="COG0243">
    <property type="taxonomic scope" value="Bacteria"/>
</dbReference>
<dbReference type="PANTHER" id="PTHR43742">
    <property type="entry name" value="TRIMETHYLAMINE-N-OXIDE REDUCTASE"/>
    <property type="match status" value="1"/>
</dbReference>
<dbReference type="GO" id="GO:0046872">
    <property type="term" value="F:metal ion binding"/>
    <property type="evidence" value="ECO:0007669"/>
    <property type="project" value="UniProtKB-KW"/>
</dbReference>
<reference evidence="6 7" key="1">
    <citation type="submission" date="2012-08" db="EMBL/GenBank/DDBJ databases">
        <title>The Genome Sequence of Slackia piriformis YIT 12062.</title>
        <authorList>
            <consortium name="The Broad Institute Genome Sequencing Platform"/>
            <person name="Earl A."/>
            <person name="Ward D."/>
            <person name="Feldgarden M."/>
            <person name="Gevers D."/>
            <person name="Morotomi M."/>
            <person name="Walker B."/>
            <person name="Young S.K."/>
            <person name="Zeng Q."/>
            <person name="Gargeya S."/>
            <person name="Fitzgerald M."/>
            <person name="Haas B."/>
            <person name="Abouelleil A."/>
            <person name="Alvarado L."/>
            <person name="Arachchi H.M."/>
            <person name="Berlin A.M."/>
            <person name="Chapman S.B."/>
            <person name="Goldberg J."/>
            <person name="Griggs A."/>
            <person name="Gujja S."/>
            <person name="Hansen M."/>
            <person name="Howarth C."/>
            <person name="Imamovic A."/>
            <person name="Larimer J."/>
            <person name="McCowen C."/>
            <person name="Montmayeur A."/>
            <person name="Murphy C."/>
            <person name="Neiman D."/>
            <person name="Pearson M."/>
            <person name="Priest M."/>
            <person name="Roberts A."/>
            <person name="Saif S."/>
            <person name="Shea T."/>
            <person name="Sisk P."/>
            <person name="Sykes S."/>
            <person name="Wortman J."/>
            <person name="Nusbaum C."/>
            <person name="Birren B."/>
        </authorList>
    </citation>
    <scope>NUCLEOTIDE SEQUENCE [LARGE SCALE GENOMIC DNA]</scope>
    <source>
        <strain evidence="6 7">YIT 12062</strain>
    </source>
</reference>
<dbReference type="GO" id="GO:0016491">
    <property type="term" value="F:oxidoreductase activity"/>
    <property type="evidence" value="ECO:0007669"/>
    <property type="project" value="InterPro"/>
</dbReference>
<dbReference type="InterPro" id="IPR006963">
    <property type="entry name" value="Mopterin_OxRdtase_4Fe-4S_dom"/>
</dbReference>
<keyword evidence="2" id="KW-0479">Metal-binding</keyword>
<dbReference type="PATRIC" id="fig|742818.3.peg.1214"/>
<dbReference type="EMBL" id="ADMD01000007">
    <property type="protein sequence ID" value="EJZ83636.1"/>
    <property type="molecule type" value="Genomic_DNA"/>
</dbReference>
<dbReference type="Gene3D" id="3.40.50.740">
    <property type="match status" value="1"/>
</dbReference>
<proteinExistence type="inferred from homology"/>
<keyword evidence="4" id="KW-0411">Iron-sulfur</keyword>
<dbReference type="SUPFAM" id="SSF53706">
    <property type="entry name" value="Formate dehydrogenase/DMSO reductase, domains 1-3"/>
    <property type="match status" value="1"/>
</dbReference>
<evidence type="ECO:0000313" key="6">
    <source>
        <dbReference type="EMBL" id="EJZ83636.1"/>
    </source>
</evidence>
<dbReference type="Proteomes" id="UP000006069">
    <property type="component" value="Unassembled WGS sequence"/>
</dbReference>
<evidence type="ECO:0000256" key="1">
    <source>
        <dbReference type="ARBA" id="ARBA00010312"/>
    </source>
</evidence>
<keyword evidence="3" id="KW-0408">Iron</keyword>
<organism evidence="6 7">
    <name type="scientific">Slackia piriformis YIT 12062</name>
    <dbReference type="NCBI Taxonomy" id="742818"/>
    <lineage>
        <taxon>Bacteria</taxon>
        <taxon>Bacillati</taxon>
        <taxon>Actinomycetota</taxon>
        <taxon>Coriobacteriia</taxon>
        <taxon>Eggerthellales</taxon>
        <taxon>Eggerthellaceae</taxon>
        <taxon>Slackia</taxon>
    </lineage>
</organism>
<evidence type="ECO:0000313" key="7">
    <source>
        <dbReference type="Proteomes" id="UP000006069"/>
    </source>
</evidence>
<dbReference type="SMART" id="SM00926">
    <property type="entry name" value="Molybdop_Fe4S4"/>
    <property type="match status" value="1"/>
</dbReference>
<accession>K0YJQ1</accession>
<dbReference type="PANTHER" id="PTHR43742:SF6">
    <property type="entry name" value="OXIDOREDUCTASE YYAE-RELATED"/>
    <property type="match status" value="1"/>
</dbReference>
<dbReference type="PROSITE" id="PS51669">
    <property type="entry name" value="4FE4S_MOW_BIS_MGD"/>
    <property type="match status" value="1"/>
</dbReference>
<evidence type="ECO:0000259" key="5">
    <source>
        <dbReference type="PROSITE" id="PS51669"/>
    </source>
</evidence>
<dbReference type="Gene3D" id="2.20.25.90">
    <property type="entry name" value="ADC-like domains"/>
    <property type="match status" value="1"/>
</dbReference>
<comment type="similarity">
    <text evidence="1">Belongs to the prokaryotic molybdopterin-containing oxidoreductase family.</text>
</comment>
<dbReference type="GO" id="GO:0043546">
    <property type="term" value="F:molybdopterin cofactor binding"/>
    <property type="evidence" value="ECO:0007669"/>
    <property type="project" value="InterPro"/>
</dbReference>
<dbReference type="SUPFAM" id="SSF50692">
    <property type="entry name" value="ADC-like"/>
    <property type="match status" value="1"/>
</dbReference>
<evidence type="ECO:0000256" key="4">
    <source>
        <dbReference type="ARBA" id="ARBA00023014"/>
    </source>
</evidence>
<protein>
    <recommendedName>
        <fullName evidence="5">4Fe-4S Mo/W bis-MGD-type domain-containing protein</fullName>
    </recommendedName>
</protein>
<dbReference type="HOGENOM" id="CLU_000422_13_3_11"/>
<feature type="domain" description="4Fe-4S Mo/W bis-MGD-type" evidence="5">
    <location>
        <begin position="25"/>
        <end position="88"/>
    </location>
</feature>
<keyword evidence="7" id="KW-1185">Reference proteome</keyword>